<dbReference type="InterPro" id="IPR004193">
    <property type="entry name" value="Glyco_hydro_13_N"/>
</dbReference>
<evidence type="ECO:0000256" key="4">
    <source>
        <dbReference type="SAM" id="MobiDB-lite"/>
    </source>
</evidence>
<evidence type="ECO:0000256" key="2">
    <source>
        <dbReference type="ARBA" id="ARBA00022801"/>
    </source>
</evidence>
<dbReference type="NCBIfam" id="TIGR02100">
    <property type="entry name" value="glgX_debranch"/>
    <property type="match status" value="1"/>
</dbReference>
<dbReference type="InterPro" id="IPR011837">
    <property type="entry name" value="Glycogen_debranch_GlgX"/>
</dbReference>
<dbReference type="InterPro" id="IPR017853">
    <property type="entry name" value="GH"/>
</dbReference>
<dbReference type="SUPFAM" id="SSF51445">
    <property type="entry name" value="(Trans)glycosidases"/>
    <property type="match status" value="1"/>
</dbReference>
<evidence type="ECO:0000256" key="1">
    <source>
        <dbReference type="ARBA" id="ARBA00008061"/>
    </source>
</evidence>
<dbReference type="CDD" id="cd02856">
    <property type="entry name" value="E_set_GDE_Isoamylase_N"/>
    <property type="match status" value="1"/>
</dbReference>
<organism evidence="6 7">
    <name type="scientific">Roseateles amylovorans</name>
    <dbReference type="NCBI Taxonomy" id="2978473"/>
    <lineage>
        <taxon>Bacteria</taxon>
        <taxon>Pseudomonadati</taxon>
        <taxon>Pseudomonadota</taxon>
        <taxon>Betaproteobacteria</taxon>
        <taxon>Burkholderiales</taxon>
        <taxon>Sphaerotilaceae</taxon>
        <taxon>Roseateles</taxon>
    </lineage>
</organism>
<dbReference type="SUPFAM" id="SSF81296">
    <property type="entry name" value="E set domains"/>
    <property type="match status" value="1"/>
</dbReference>
<dbReference type="InterPro" id="IPR006047">
    <property type="entry name" value="GH13_cat_dom"/>
</dbReference>
<comment type="similarity">
    <text evidence="1">Belongs to the glycosyl hydrolase 13 family.</text>
</comment>
<evidence type="ECO:0000313" key="7">
    <source>
        <dbReference type="Proteomes" id="UP001064933"/>
    </source>
</evidence>
<dbReference type="CDD" id="cd11326">
    <property type="entry name" value="AmyAc_Glg_debranch"/>
    <property type="match status" value="1"/>
</dbReference>
<keyword evidence="7" id="KW-1185">Reference proteome</keyword>
<dbReference type="Gene3D" id="3.20.20.80">
    <property type="entry name" value="Glycosidases"/>
    <property type="match status" value="1"/>
</dbReference>
<evidence type="ECO:0000313" key="6">
    <source>
        <dbReference type="EMBL" id="UXH76364.1"/>
    </source>
</evidence>
<keyword evidence="3" id="KW-0326">Glycosidase</keyword>
<feature type="domain" description="Glycosyl hydrolase family 13 catalytic" evidence="5">
    <location>
        <begin position="169"/>
        <end position="585"/>
    </location>
</feature>
<accession>A0ABY6AT03</accession>
<name>A0ABY6AT03_9BURK</name>
<dbReference type="Gene3D" id="2.60.40.10">
    <property type="entry name" value="Immunoglobulins"/>
    <property type="match status" value="1"/>
</dbReference>
<reference evidence="6" key="1">
    <citation type="submission" date="2022-10" db="EMBL/GenBank/DDBJ databases">
        <title>Characterization and whole genome sequencing of a new Roseateles species, isolated from fresh water.</title>
        <authorList>
            <person name="Guliayeva D.Y."/>
            <person name="Akhremchuk A.E."/>
            <person name="Sikolenko M.A."/>
            <person name="Valentovich L.N."/>
            <person name="Sidarenka A.V."/>
        </authorList>
    </citation>
    <scope>NUCLEOTIDE SEQUENCE</scope>
    <source>
        <strain evidence="6">BIM B-1768</strain>
    </source>
</reference>
<dbReference type="EMBL" id="CP104562">
    <property type="protein sequence ID" value="UXH76364.1"/>
    <property type="molecule type" value="Genomic_DNA"/>
</dbReference>
<dbReference type="InterPro" id="IPR013783">
    <property type="entry name" value="Ig-like_fold"/>
</dbReference>
<feature type="compositionally biased region" description="Basic and acidic residues" evidence="4">
    <location>
        <begin position="490"/>
        <end position="499"/>
    </location>
</feature>
<dbReference type="Proteomes" id="UP001064933">
    <property type="component" value="Chromosome"/>
</dbReference>
<dbReference type="InterPro" id="IPR013780">
    <property type="entry name" value="Glyco_hydro_b"/>
</dbReference>
<evidence type="ECO:0000256" key="3">
    <source>
        <dbReference type="ARBA" id="ARBA00023295"/>
    </source>
</evidence>
<proteinExistence type="inferred from homology"/>
<evidence type="ECO:0000259" key="5">
    <source>
        <dbReference type="SMART" id="SM00642"/>
    </source>
</evidence>
<dbReference type="PANTHER" id="PTHR43002">
    <property type="entry name" value="GLYCOGEN DEBRANCHING ENZYME"/>
    <property type="match status" value="1"/>
</dbReference>
<dbReference type="Gene3D" id="2.60.40.1180">
    <property type="entry name" value="Golgi alpha-mannosidase II"/>
    <property type="match status" value="1"/>
</dbReference>
<dbReference type="SMART" id="SM00642">
    <property type="entry name" value="Aamy"/>
    <property type="match status" value="1"/>
</dbReference>
<dbReference type="SUPFAM" id="SSF51011">
    <property type="entry name" value="Glycosyl hydrolase domain"/>
    <property type="match status" value="1"/>
</dbReference>
<dbReference type="RefSeq" id="WP_261756094.1">
    <property type="nucleotide sequence ID" value="NZ_CP104562.2"/>
</dbReference>
<gene>
    <name evidence="6" type="primary">glgX</name>
    <name evidence="6" type="ORF">N4261_14990</name>
</gene>
<dbReference type="InterPro" id="IPR044505">
    <property type="entry name" value="GlgX_Isoamylase_N_E_set"/>
</dbReference>
<keyword evidence="2" id="KW-0378">Hydrolase</keyword>
<protein>
    <submittedName>
        <fullName evidence="6">Glycogen debranching protein GlgX</fullName>
    </submittedName>
</protein>
<feature type="region of interest" description="Disordered" evidence="4">
    <location>
        <begin position="483"/>
        <end position="504"/>
    </location>
</feature>
<sequence length="706" mass="77512">MNALPELLLPGRHEPLGAHVRDGGVNLAVFSEHAHRIELCVFDADGRQELRRYPLHGPVDGVWSGFLPGASAGMVYGLRAHGPHAPQEGHRFNPHKLMLDPYAREIVGCFEWRAEHHGYPLGHPDGPMALDERDNAAWALKARVAAPRHGPDPRAQAPRHAPRDVVLYEVHVKGFSMRHPDIPEALRGSYAALAHPAAIAHFKRLGVTTLSLLPVQYTLDEPHLAGTGLRNYWGYNTLGFFCPDPRLASGAVRHDPAAVAAEFRAMVAALHEAGLEVVLDVVYNHTPEGNEHGPTLSLRGLDQKSYYRLDPADPSRLENFSACGNTVNVQHPRVTQLVLDSLRHWVADMGVDGFRFDLAPVLGRTASGHDPQSAFYTALRQDPLLSQVHLIAEPWDAGPEGYQLGRFPGRFMEWNDKFRDTVRGYWLGHGPNGATIGRGEFARRFTASSDVFHHGQRAPQASINFLSVHDGYTLHDVVSYSRKHNQANGEDNRDGRDGELCGNFGVEGETDDPVVRTARERARRAMLATLLLAQGTPMLYSGDEFGNSQGGNNNAYCQDNEIGWLDWPRADASLMAFVGELLRLRGSHALLRHGQWFAGAGCDEQVSLRWFHPDGHEMRHQDWHDPCAHGLAALLRDAAHADAPALLLIFNPDAHPMKAALPAGPQAAAGQGGWTLLLDSSGESMPGPLVDRAFTVPARSLLLLQA</sequence>
<dbReference type="Pfam" id="PF02922">
    <property type="entry name" value="CBM_48"/>
    <property type="match status" value="1"/>
</dbReference>
<dbReference type="InterPro" id="IPR014756">
    <property type="entry name" value="Ig_E-set"/>
</dbReference>